<feature type="compositionally biased region" description="Low complexity" evidence="3">
    <location>
        <begin position="36"/>
        <end position="52"/>
    </location>
</feature>
<dbReference type="Pfam" id="PF02195">
    <property type="entry name" value="ParB_N"/>
    <property type="match status" value="1"/>
</dbReference>
<evidence type="ECO:0000256" key="1">
    <source>
        <dbReference type="ARBA" id="ARBA00006295"/>
    </source>
</evidence>
<accession>A0ABU9CKY8</accession>
<comment type="caution">
    <text evidence="5">The sequence shown here is derived from an EMBL/GenBank/DDBJ whole genome shotgun (WGS) entry which is preliminary data.</text>
</comment>
<dbReference type="InterPro" id="IPR037972">
    <property type="entry name" value="RepB_N"/>
</dbReference>
<dbReference type="Gene3D" id="3.90.1530.30">
    <property type="match status" value="1"/>
</dbReference>
<dbReference type="SUPFAM" id="SSF110849">
    <property type="entry name" value="ParB/Sulfiredoxin"/>
    <property type="match status" value="1"/>
</dbReference>
<feature type="compositionally biased region" description="Pro residues" evidence="3">
    <location>
        <begin position="25"/>
        <end position="35"/>
    </location>
</feature>
<dbReference type="Pfam" id="PF18090">
    <property type="entry name" value="SoPB_HTH"/>
    <property type="match status" value="1"/>
</dbReference>
<dbReference type="InterPro" id="IPR040873">
    <property type="entry name" value="SoPB_HTH"/>
</dbReference>
<feature type="coiled-coil region" evidence="2">
    <location>
        <begin position="73"/>
        <end position="100"/>
    </location>
</feature>
<evidence type="ECO:0000259" key="4">
    <source>
        <dbReference type="SMART" id="SM00470"/>
    </source>
</evidence>
<dbReference type="InterPro" id="IPR003115">
    <property type="entry name" value="ParB_N"/>
</dbReference>
<dbReference type="Gene3D" id="1.10.10.2830">
    <property type="match status" value="1"/>
</dbReference>
<dbReference type="CDD" id="cd16405">
    <property type="entry name" value="RepB_like_N"/>
    <property type="match status" value="1"/>
</dbReference>
<dbReference type="EMBL" id="JBBUTH010000007">
    <property type="protein sequence ID" value="MEK8051217.1"/>
    <property type="molecule type" value="Genomic_DNA"/>
</dbReference>
<proteinExistence type="inferred from homology"/>
<keyword evidence="2" id="KW-0175">Coiled coil</keyword>
<gene>
    <name evidence="5" type="ORF">AACH10_13285</name>
</gene>
<feature type="domain" description="ParB-like N-terminal" evidence="4">
    <location>
        <begin position="121"/>
        <end position="229"/>
    </location>
</feature>
<evidence type="ECO:0000313" key="6">
    <source>
        <dbReference type="Proteomes" id="UP001365405"/>
    </source>
</evidence>
<evidence type="ECO:0000256" key="2">
    <source>
        <dbReference type="SAM" id="Coils"/>
    </source>
</evidence>
<dbReference type="NCBIfam" id="TIGR00180">
    <property type="entry name" value="parB_part"/>
    <property type="match status" value="1"/>
</dbReference>
<dbReference type="SMART" id="SM00470">
    <property type="entry name" value="ParB"/>
    <property type="match status" value="1"/>
</dbReference>
<dbReference type="PANTHER" id="PTHR33375">
    <property type="entry name" value="CHROMOSOME-PARTITIONING PROTEIN PARB-RELATED"/>
    <property type="match status" value="1"/>
</dbReference>
<dbReference type="InterPro" id="IPR050336">
    <property type="entry name" value="Chromosome_partition/occlusion"/>
</dbReference>
<name>A0ABU9CKY8_9BURK</name>
<evidence type="ECO:0000313" key="5">
    <source>
        <dbReference type="EMBL" id="MEK8051217.1"/>
    </source>
</evidence>
<dbReference type="InterPro" id="IPR004437">
    <property type="entry name" value="ParB/RepB/Spo0J"/>
</dbReference>
<sequence length="403" mass="42422">MASNKLTAKAAKLDFSALPGALPSPVAPSPGPGGQPAPAAAASAPAGTPAAPAAVVHEPMGLHRPKTAPGAMMAFATDARSDLMRENESLRAKAQEADALRGQLDEALGDLAQWDGAKAARLLDPRQVDASRFANRHALNYATPEFAALRAEIESAGGNVQPIKVRRVVAAEGAGGVTGEGAAAEGERYELVFGHRRHRACLELGLPVLAVIDNLDDRALFVEMDRENRARKDLSAWEQGMMYRRALQQGLFPSNRKLAEAIGVDLSALGKALALADLPDAIVQAFASPLALQFRWAKPLADALASNPDAVLACATAQASGPADRKPKDVFDRLVAAGQKGVEPFHPPQTITLEHDGVAVGTVSQGSRGEVSMSLKPGQVPAEKLVALAEWIDEFLRKPKGRR</sequence>
<evidence type="ECO:0000256" key="3">
    <source>
        <dbReference type="SAM" id="MobiDB-lite"/>
    </source>
</evidence>
<dbReference type="InterPro" id="IPR036086">
    <property type="entry name" value="ParB/Sulfiredoxin_sf"/>
</dbReference>
<protein>
    <submittedName>
        <fullName evidence="5">ParB/RepB/Spo0J family partition protein</fullName>
    </submittedName>
</protein>
<dbReference type="RefSeq" id="WP_341410907.1">
    <property type="nucleotide sequence ID" value="NZ_JBBUTH010000007.1"/>
</dbReference>
<keyword evidence="6" id="KW-1185">Reference proteome</keyword>
<dbReference type="Proteomes" id="UP001365405">
    <property type="component" value="Unassembled WGS sequence"/>
</dbReference>
<comment type="similarity">
    <text evidence="1">Belongs to the ParB family.</text>
</comment>
<dbReference type="PANTHER" id="PTHR33375:SF1">
    <property type="entry name" value="CHROMOSOME-PARTITIONING PROTEIN PARB-RELATED"/>
    <property type="match status" value="1"/>
</dbReference>
<reference evidence="5 6" key="1">
    <citation type="submission" date="2024-04" db="EMBL/GenBank/DDBJ databases">
        <title>Novel species of the genus Ideonella isolated from streams.</title>
        <authorList>
            <person name="Lu H."/>
        </authorList>
    </citation>
    <scope>NUCLEOTIDE SEQUENCE [LARGE SCALE GENOMIC DNA]</scope>
    <source>
        <strain evidence="5 6">DXS22W</strain>
    </source>
</reference>
<organism evidence="5 6">
    <name type="scientific">Pseudaquabacterium inlustre</name>
    <dbReference type="NCBI Taxonomy" id="2984192"/>
    <lineage>
        <taxon>Bacteria</taxon>
        <taxon>Pseudomonadati</taxon>
        <taxon>Pseudomonadota</taxon>
        <taxon>Betaproteobacteria</taxon>
        <taxon>Burkholderiales</taxon>
        <taxon>Sphaerotilaceae</taxon>
        <taxon>Pseudaquabacterium</taxon>
    </lineage>
</organism>
<feature type="region of interest" description="Disordered" evidence="3">
    <location>
        <begin position="18"/>
        <end position="52"/>
    </location>
</feature>
<dbReference type="SUPFAM" id="SSF109709">
    <property type="entry name" value="KorB DNA-binding domain-like"/>
    <property type="match status" value="1"/>
</dbReference>